<comment type="subcellular location">
    <subcellularLocation>
        <location evidence="2">Cell membrane</location>
        <topology evidence="2">Single-pass membrane protein</topology>
    </subcellularLocation>
</comment>
<evidence type="ECO:0000256" key="16">
    <source>
        <dbReference type="ARBA" id="ARBA00023264"/>
    </source>
</evidence>
<evidence type="ECO:0000256" key="15">
    <source>
        <dbReference type="ARBA" id="ARBA00023209"/>
    </source>
</evidence>
<sequence>MLLDPLTPNFFWQAWQGREIMSQRHGAPVPDNAVSLAINSRSGRTQNHFHIHISCLRPDVRVQLDKDAAAISSRWLPLPGGLQGHEYLARRVTEAELAQRSPFLMLAEEGAGGAPAYGTLRAGNGATERRLAGAAGDGA</sequence>
<reference evidence="19 20" key="1">
    <citation type="submission" date="2018-12" db="EMBL/GenBank/DDBJ databases">
        <authorList>
            <consortium name="Pathogen Informatics"/>
        </authorList>
    </citation>
    <scope>NUCLEOTIDE SEQUENCE [LARGE SCALE GENOMIC DNA]</scope>
    <source>
        <strain evidence="19 20">NCTC13635</strain>
    </source>
</reference>
<dbReference type="SUPFAM" id="SSF54197">
    <property type="entry name" value="HIT-like"/>
    <property type="match status" value="1"/>
</dbReference>
<comment type="pathway">
    <text evidence="3">Phospholipid metabolism; CDP-diacylglycerol degradation; phosphatidate from CDP-diacylglycerol: step 1/1.</text>
</comment>
<dbReference type="GO" id="GO:0046342">
    <property type="term" value="P:CDP-diacylglycerol catabolic process"/>
    <property type="evidence" value="ECO:0007669"/>
    <property type="project" value="UniProtKB-UniPathway"/>
</dbReference>
<dbReference type="Gene3D" id="3.30.428.30">
    <property type="entry name" value="HIT family - CDH-like"/>
    <property type="match status" value="1"/>
</dbReference>
<keyword evidence="14" id="KW-0472">Membrane</keyword>
<dbReference type="GO" id="GO:0005886">
    <property type="term" value="C:plasma membrane"/>
    <property type="evidence" value="ECO:0007669"/>
    <property type="project" value="UniProtKB-SubCell"/>
</dbReference>
<evidence type="ECO:0000313" key="20">
    <source>
        <dbReference type="Proteomes" id="UP000282433"/>
    </source>
</evidence>
<comment type="similarity">
    <text evidence="5">Belongs to the Cdh family.</text>
</comment>
<dbReference type="EC" id="3.6.1.26" evidence="6"/>
<evidence type="ECO:0000256" key="13">
    <source>
        <dbReference type="ARBA" id="ARBA00023098"/>
    </source>
</evidence>
<proteinExistence type="inferred from homology"/>
<keyword evidence="15" id="KW-0594">Phospholipid biosynthesis</keyword>
<evidence type="ECO:0000256" key="9">
    <source>
        <dbReference type="ARBA" id="ARBA00022516"/>
    </source>
</evidence>
<evidence type="ECO:0000256" key="7">
    <source>
        <dbReference type="ARBA" id="ARBA00019608"/>
    </source>
</evidence>
<comment type="catalytic activity">
    <reaction evidence="1">
        <text>a CDP-1,2-diacyl-sn-glycerol + H2O = a 1,2-diacyl-sn-glycero-3-phosphate + CMP + 2 H(+)</text>
        <dbReference type="Rhea" id="RHEA:15221"/>
        <dbReference type="ChEBI" id="CHEBI:15377"/>
        <dbReference type="ChEBI" id="CHEBI:15378"/>
        <dbReference type="ChEBI" id="CHEBI:58332"/>
        <dbReference type="ChEBI" id="CHEBI:58608"/>
        <dbReference type="ChEBI" id="CHEBI:60377"/>
        <dbReference type="EC" id="3.6.1.26"/>
    </reaction>
</comment>
<name>A0A3S4H0P4_KLEPN</name>
<evidence type="ECO:0000256" key="6">
    <source>
        <dbReference type="ARBA" id="ARBA00012375"/>
    </source>
</evidence>
<dbReference type="EMBL" id="LR134162">
    <property type="protein sequence ID" value="VEB03640.1"/>
    <property type="molecule type" value="Genomic_DNA"/>
</dbReference>
<dbReference type="InterPro" id="IPR036265">
    <property type="entry name" value="HIT-like_sf"/>
</dbReference>
<organism evidence="19 20">
    <name type="scientific">Klebsiella pneumoniae</name>
    <dbReference type="NCBI Taxonomy" id="573"/>
    <lineage>
        <taxon>Bacteria</taxon>
        <taxon>Pseudomonadati</taxon>
        <taxon>Pseudomonadota</taxon>
        <taxon>Gammaproteobacteria</taxon>
        <taxon>Enterobacterales</taxon>
        <taxon>Enterobacteriaceae</taxon>
        <taxon>Klebsiella/Raoultella group</taxon>
        <taxon>Klebsiella</taxon>
        <taxon>Klebsiella pneumoniae complex</taxon>
    </lineage>
</organism>
<dbReference type="Proteomes" id="UP000282433">
    <property type="component" value="Chromosome"/>
</dbReference>
<evidence type="ECO:0000256" key="8">
    <source>
        <dbReference type="ARBA" id="ARBA00022475"/>
    </source>
</evidence>
<evidence type="ECO:0000313" key="19">
    <source>
        <dbReference type="EMBL" id="VEB03640.1"/>
    </source>
</evidence>
<evidence type="ECO:0000256" key="14">
    <source>
        <dbReference type="ARBA" id="ARBA00023136"/>
    </source>
</evidence>
<evidence type="ECO:0000256" key="10">
    <source>
        <dbReference type="ARBA" id="ARBA00022692"/>
    </source>
</evidence>
<dbReference type="AlphaFoldDB" id="A0A3S4H0P4"/>
<keyword evidence="10" id="KW-0812">Transmembrane</keyword>
<evidence type="ECO:0000256" key="4">
    <source>
        <dbReference type="ARBA" id="ARBA00005189"/>
    </source>
</evidence>
<evidence type="ECO:0000256" key="11">
    <source>
        <dbReference type="ARBA" id="ARBA00022801"/>
    </source>
</evidence>
<keyword evidence="8" id="KW-1003">Cell membrane</keyword>
<keyword evidence="12" id="KW-1133">Transmembrane helix</keyword>
<keyword evidence="13" id="KW-0443">Lipid metabolism</keyword>
<evidence type="ECO:0000256" key="18">
    <source>
        <dbReference type="ARBA" id="ARBA00032892"/>
    </source>
</evidence>
<dbReference type="Pfam" id="PF02611">
    <property type="entry name" value="CDH"/>
    <property type="match status" value="1"/>
</dbReference>
<evidence type="ECO:0000256" key="12">
    <source>
        <dbReference type="ARBA" id="ARBA00022989"/>
    </source>
</evidence>
<dbReference type="GO" id="GO:0008654">
    <property type="term" value="P:phospholipid biosynthetic process"/>
    <property type="evidence" value="ECO:0007669"/>
    <property type="project" value="UniProtKB-KW"/>
</dbReference>
<dbReference type="GO" id="GO:0008715">
    <property type="term" value="F:CDP-diacylglycerol diphosphatase activity"/>
    <property type="evidence" value="ECO:0007669"/>
    <property type="project" value="UniProtKB-EC"/>
</dbReference>
<evidence type="ECO:0000256" key="2">
    <source>
        <dbReference type="ARBA" id="ARBA00004162"/>
    </source>
</evidence>
<keyword evidence="11 19" id="KW-0378">Hydrolase</keyword>
<keyword evidence="16" id="KW-1208">Phospholipid metabolism</keyword>
<comment type="pathway">
    <text evidence="4">Lipid metabolism.</text>
</comment>
<evidence type="ECO:0000256" key="1">
    <source>
        <dbReference type="ARBA" id="ARBA00001007"/>
    </source>
</evidence>
<evidence type="ECO:0000256" key="17">
    <source>
        <dbReference type="ARBA" id="ARBA00032888"/>
    </source>
</evidence>
<gene>
    <name evidence="19" type="primary">cdh_2</name>
    <name evidence="19" type="ORF">NCTC13635_03799</name>
</gene>
<evidence type="ECO:0000256" key="3">
    <source>
        <dbReference type="ARBA" id="ARBA00004927"/>
    </source>
</evidence>
<protein>
    <recommendedName>
        <fullName evidence="7">CDP-diacylglycerol pyrophosphatase</fullName>
        <ecNumber evidence="6">3.6.1.26</ecNumber>
    </recommendedName>
    <alternativeName>
        <fullName evidence="17">CDP-diacylglycerol phosphatidylhydrolase</fullName>
    </alternativeName>
    <alternativeName>
        <fullName evidence="18">CDP-diglyceride hydrolase</fullName>
    </alternativeName>
</protein>
<dbReference type="InterPro" id="IPR003763">
    <property type="entry name" value="CDP-diacylglyc_Pase"/>
</dbReference>
<dbReference type="UniPathway" id="UPA00609">
    <property type="reaction ID" value="UER00664"/>
</dbReference>
<accession>A0A3S4H0P4</accession>
<evidence type="ECO:0000256" key="5">
    <source>
        <dbReference type="ARBA" id="ARBA00006435"/>
    </source>
</evidence>
<keyword evidence="9" id="KW-0444">Lipid biosynthesis</keyword>